<evidence type="ECO:0000256" key="3">
    <source>
        <dbReference type="ARBA" id="ARBA00022989"/>
    </source>
</evidence>
<dbReference type="GO" id="GO:0009306">
    <property type="term" value="P:protein secretion"/>
    <property type="evidence" value="ECO:0007669"/>
    <property type="project" value="InterPro"/>
</dbReference>
<evidence type="ECO:0000256" key="5">
    <source>
        <dbReference type="SAM" id="MobiDB-lite"/>
    </source>
</evidence>
<dbReference type="HOGENOM" id="CLU_136241_0_0_14"/>
<dbReference type="KEGG" id="ssyr:SSYRP_v1c01710"/>
<accession>R4U309</accession>
<keyword evidence="2 6" id="KW-0812">Transmembrane</keyword>
<dbReference type="RefSeq" id="WP_016340427.1">
    <property type="nucleotide sequence ID" value="NC_021284.1"/>
</dbReference>
<feature type="region of interest" description="Disordered" evidence="5">
    <location>
        <begin position="66"/>
        <end position="93"/>
    </location>
</feature>
<reference evidence="7 8" key="1">
    <citation type="journal article" date="2013" name="Genome Biol. Evol.">
        <title>Complete genomes of two dipteran-associated spiroplasmas provided insights into the origin, dynamics, and impacts of viral invasion in spiroplasma.</title>
        <authorList>
            <person name="Ku C."/>
            <person name="Lo W.S."/>
            <person name="Chen L.L."/>
            <person name="Kuo C.H."/>
        </authorList>
    </citation>
    <scope>NUCLEOTIDE SEQUENCE [LARGE SCALE GENOMIC DNA]</scope>
    <source>
        <strain evidence="7">EA-1</strain>
    </source>
</reference>
<keyword evidence="8" id="KW-1185">Reference proteome</keyword>
<dbReference type="GO" id="GO:0016020">
    <property type="term" value="C:membrane"/>
    <property type="evidence" value="ECO:0007669"/>
    <property type="project" value="UniProtKB-SubCell"/>
</dbReference>
<dbReference type="AlphaFoldDB" id="R4U309"/>
<comment type="subcellular location">
    <subcellularLocation>
        <location evidence="1">Membrane</location>
    </subcellularLocation>
</comment>
<dbReference type="InterPro" id="IPR005807">
    <property type="entry name" value="SecE_bac"/>
</dbReference>
<evidence type="ECO:0000256" key="4">
    <source>
        <dbReference type="ARBA" id="ARBA00023136"/>
    </source>
</evidence>
<dbReference type="STRING" id="1276229.SSYRP_v1c01710"/>
<gene>
    <name evidence="7" type="ORF">SSYRP_v1c01710</name>
</gene>
<proteinExistence type="predicted"/>
<keyword evidence="3 6" id="KW-1133">Transmembrane helix</keyword>
<name>R4U309_9MOLU</name>
<evidence type="ECO:0000256" key="1">
    <source>
        <dbReference type="ARBA" id="ARBA00004370"/>
    </source>
</evidence>
<evidence type="ECO:0008006" key="9">
    <source>
        <dbReference type="Google" id="ProtNLM"/>
    </source>
</evidence>
<protein>
    <recommendedName>
        <fullName evidence="9">Preprotein translocase subunit SecE</fullName>
    </recommendedName>
</protein>
<feature type="transmembrane region" description="Helical" evidence="6">
    <location>
        <begin position="131"/>
        <end position="152"/>
    </location>
</feature>
<evidence type="ECO:0000256" key="6">
    <source>
        <dbReference type="SAM" id="Phobius"/>
    </source>
</evidence>
<dbReference type="PATRIC" id="fig|1276229.3.peg.171"/>
<sequence length="166" mass="18812">MAKIDNNKDFEQEVIIEEEIVEVIVDDNKTRKPKAKLSKEAKKAEKIARKNAKAAQVFQRQQAAKASIHVGKKGPADLDAPDGTGKKSFFNRKTEKKKKAEKVNWKLAFREFPVKMAKEVSRIRWASKGSLGRKFLITIAFIAAFAIFYLALDQVLFNILHVAKII</sequence>
<dbReference type="NCBIfam" id="TIGR00964">
    <property type="entry name" value="secE_bact"/>
    <property type="match status" value="1"/>
</dbReference>
<dbReference type="EMBL" id="CP005078">
    <property type="protein sequence ID" value="AGM25767.1"/>
    <property type="molecule type" value="Genomic_DNA"/>
</dbReference>
<dbReference type="GO" id="GO:0008320">
    <property type="term" value="F:protein transmembrane transporter activity"/>
    <property type="evidence" value="ECO:0007669"/>
    <property type="project" value="InterPro"/>
</dbReference>
<dbReference type="Proteomes" id="UP000013963">
    <property type="component" value="Chromosome"/>
</dbReference>
<organism evidence="7 8">
    <name type="scientific">Spiroplasma syrphidicola EA-1</name>
    <dbReference type="NCBI Taxonomy" id="1276229"/>
    <lineage>
        <taxon>Bacteria</taxon>
        <taxon>Bacillati</taxon>
        <taxon>Mycoplasmatota</taxon>
        <taxon>Mollicutes</taxon>
        <taxon>Entomoplasmatales</taxon>
        <taxon>Spiroplasmataceae</taxon>
        <taxon>Spiroplasma</taxon>
    </lineage>
</organism>
<keyword evidence="4 6" id="KW-0472">Membrane</keyword>
<evidence type="ECO:0000313" key="8">
    <source>
        <dbReference type="Proteomes" id="UP000013963"/>
    </source>
</evidence>
<evidence type="ECO:0000256" key="2">
    <source>
        <dbReference type="ARBA" id="ARBA00022692"/>
    </source>
</evidence>
<evidence type="ECO:0000313" key="7">
    <source>
        <dbReference type="EMBL" id="AGM25767.1"/>
    </source>
</evidence>